<dbReference type="CTD" id="9805855"/>
<evidence type="ECO:0000256" key="1">
    <source>
        <dbReference type="SAM" id="Phobius"/>
    </source>
</evidence>
<gene>
    <name evidence="2" type="ORF">GCK72_016115</name>
</gene>
<reference evidence="2 3" key="1">
    <citation type="submission" date="2019-12" db="EMBL/GenBank/DDBJ databases">
        <title>Chromosome-level assembly of the Caenorhabditis remanei genome.</title>
        <authorList>
            <person name="Teterina A.A."/>
            <person name="Willis J.H."/>
            <person name="Phillips P.C."/>
        </authorList>
    </citation>
    <scope>NUCLEOTIDE SEQUENCE [LARGE SCALE GENOMIC DNA]</scope>
    <source>
        <strain evidence="2 3">PX506</strain>
        <tissue evidence="2">Whole organism</tissue>
    </source>
</reference>
<dbReference type="EMBL" id="WUAV01000004">
    <property type="protein sequence ID" value="KAF1759648.1"/>
    <property type="molecule type" value="Genomic_DNA"/>
</dbReference>
<dbReference type="KEGG" id="crq:GCK72_016115"/>
<dbReference type="Proteomes" id="UP000483820">
    <property type="component" value="Chromosome IV"/>
</dbReference>
<protein>
    <submittedName>
        <fullName evidence="2">Uncharacterized protein</fullName>
    </submittedName>
</protein>
<keyword evidence="1" id="KW-0472">Membrane</keyword>
<keyword evidence="1" id="KW-0812">Transmembrane</keyword>
<comment type="caution">
    <text evidence="2">The sequence shown here is derived from an EMBL/GenBank/DDBJ whole genome shotgun (WGS) entry which is preliminary data.</text>
</comment>
<feature type="transmembrane region" description="Helical" evidence="1">
    <location>
        <begin position="49"/>
        <end position="67"/>
    </location>
</feature>
<accession>A0A6A5GVY8</accession>
<evidence type="ECO:0000313" key="2">
    <source>
        <dbReference type="EMBL" id="KAF1759648.1"/>
    </source>
</evidence>
<keyword evidence="1" id="KW-1133">Transmembrane helix</keyword>
<feature type="transmembrane region" description="Helical" evidence="1">
    <location>
        <begin position="174"/>
        <end position="192"/>
    </location>
</feature>
<dbReference type="GeneID" id="9805855"/>
<feature type="transmembrane region" description="Helical" evidence="1">
    <location>
        <begin position="7"/>
        <end position="29"/>
    </location>
</feature>
<organism evidence="2 3">
    <name type="scientific">Caenorhabditis remanei</name>
    <name type="common">Caenorhabditis vulgaris</name>
    <dbReference type="NCBI Taxonomy" id="31234"/>
    <lineage>
        <taxon>Eukaryota</taxon>
        <taxon>Metazoa</taxon>
        <taxon>Ecdysozoa</taxon>
        <taxon>Nematoda</taxon>
        <taxon>Chromadorea</taxon>
        <taxon>Rhabditida</taxon>
        <taxon>Rhabditina</taxon>
        <taxon>Rhabditomorpha</taxon>
        <taxon>Rhabditoidea</taxon>
        <taxon>Rhabditidae</taxon>
        <taxon>Peloderinae</taxon>
        <taxon>Caenorhabditis</taxon>
    </lineage>
</organism>
<proteinExistence type="predicted"/>
<evidence type="ECO:0000313" key="3">
    <source>
        <dbReference type="Proteomes" id="UP000483820"/>
    </source>
</evidence>
<dbReference type="RefSeq" id="XP_003094814.2">
    <property type="nucleotide sequence ID" value="XM_003094766.2"/>
</dbReference>
<feature type="transmembrane region" description="Helical" evidence="1">
    <location>
        <begin position="127"/>
        <end position="153"/>
    </location>
</feature>
<name>A0A6A5GVY8_CAERE</name>
<feature type="transmembrane region" description="Helical" evidence="1">
    <location>
        <begin position="88"/>
        <end position="107"/>
    </location>
</feature>
<dbReference type="AlphaFoldDB" id="A0A6A5GVY8"/>
<sequence>MELRPSYHFPFLPISILFAIVCIFVPNVYSTDPPKKADENYRFHFALSYYQLGFLAILVIVGVLRMVTEIKKDEGRERLIRCRNRLTAILVFVFLYILMEVFMTFWFPPDSQIKCYLSQCGQFILTLLASLYLIGILMTCAIFYNWLIIPTIVIDGTMCYLLNMYAAPEYEEVYRCWMITFSVCLLDLWYIWSRGLLDSPFYSLPKMYERGEIDYLPTIPRPLFT</sequence>